<accession>A0A1H6K973</accession>
<dbReference type="EMBL" id="CVUD02000094">
    <property type="protein sequence ID" value="SEH68048.1"/>
    <property type="molecule type" value="Genomic_DNA"/>
</dbReference>
<sequence>MSRQLEWGLQEKCFKVLKAVQDAFFHFFSMLLNGAYASKFETGWEP</sequence>
<dbReference type="AlphaFoldDB" id="A0A1H6K973"/>
<protein>
    <submittedName>
        <fullName evidence="1">Uncharacterized protein</fullName>
    </submittedName>
</protein>
<evidence type="ECO:0000313" key="2">
    <source>
        <dbReference type="Proteomes" id="UP000198559"/>
    </source>
</evidence>
<gene>
    <name evidence="1" type="ORF">BAZSYMB_GCONTIG00835_1</name>
</gene>
<name>A0A1H6K973_9GAMM</name>
<organism evidence="1 2">
    <name type="scientific">Bathymodiolus azoricus thioautotrophic gill symbiont</name>
    <dbReference type="NCBI Taxonomy" id="235205"/>
    <lineage>
        <taxon>Bacteria</taxon>
        <taxon>Pseudomonadati</taxon>
        <taxon>Pseudomonadota</taxon>
        <taxon>Gammaproteobacteria</taxon>
        <taxon>sulfur-oxidizing symbionts</taxon>
    </lineage>
</organism>
<proteinExistence type="predicted"/>
<reference evidence="2" key="1">
    <citation type="submission" date="2016-06" db="EMBL/GenBank/DDBJ databases">
        <authorList>
            <person name="Petersen J."/>
            <person name="Sayavedra L."/>
        </authorList>
    </citation>
    <scope>NUCLEOTIDE SEQUENCE [LARGE SCALE GENOMIC DNA]</scope>
    <source>
        <strain evidence="2">BazSymB</strain>
    </source>
</reference>
<evidence type="ECO:0000313" key="1">
    <source>
        <dbReference type="EMBL" id="SEH68048.1"/>
    </source>
</evidence>
<dbReference type="Proteomes" id="UP000198559">
    <property type="component" value="Unassembled WGS sequence"/>
</dbReference>